<dbReference type="CDD" id="cd14748">
    <property type="entry name" value="PBP2_UgpB"/>
    <property type="match status" value="1"/>
</dbReference>
<comment type="similarity">
    <text evidence="1">Belongs to the bacterial solute-binding protein 1 family.</text>
</comment>
<dbReference type="GO" id="GO:1901982">
    <property type="term" value="F:maltose binding"/>
    <property type="evidence" value="ECO:0007669"/>
    <property type="project" value="TreeGrafter"/>
</dbReference>
<proteinExistence type="inferred from homology"/>
<keyword evidence="2" id="KW-0813">Transport</keyword>
<keyword evidence="6" id="KW-1185">Reference proteome</keyword>
<dbReference type="InterPro" id="IPR006059">
    <property type="entry name" value="SBP"/>
</dbReference>
<dbReference type="SUPFAM" id="SSF53850">
    <property type="entry name" value="Periplasmic binding protein-like II"/>
    <property type="match status" value="1"/>
</dbReference>
<dbReference type="RefSeq" id="WP_094015151.1">
    <property type="nucleotide sequence ID" value="NZ_NMQW01000017.1"/>
</dbReference>
<protein>
    <submittedName>
        <fullName evidence="5">ABC transporter substrate-binding protein</fullName>
    </submittedName>
</protein>
<sequence>MKKNLIKISTLTIASSILLSACVSTTDTSSSTATDAPKSTAGTEAAASGKKVKITYWTPFSGGDGDYMNAMVKKFNEESADIQVEQDPSKADDYYTKLQTALAADSAPDVAIVHSSRLPQFVPTGYLNTLDDAASQAGVNWGDYNQTILKSTIYNSKHYSVPLDTHVVVMYYNKKWLQQAGVLKDGKPDIEKGPEGYVKFLQKIKDSVPKEIAPLTEPNVRTDSFWLFWSWYNQMNDGGKVLSDDGKKSVLDNPAALKSIQFVNDLYKNQLIPPNIDDAFKMFQDGKAATLITGVWGTGAFEATKDLDFGVMPVPTLYDHPAEWGDSHTLTLPKHSKDDPAKLKAAVTFANWIAQHGAMWAVAGHIPAVDKVLQSDDFKKLKYRSDYADAGKSVAYFPRSDKWGLMSDAIIKEFEKMTIQKQTPEEALKNASKAVDGIANK</sequence>
<dbReference type="AlphaFoldDB" id="A0A229URW4"/>
<feature type="chain" id="PRO_5038491944" evidence="4">
    <location>
        <begin position="21"/>
        <end position="441"/>
    </location>
</feature>
<dbReference type="Gene3D" id="3.40.190.10">
    <property type="entry name" value="Periplasmic binding protein-like II"/>
    <property type="match status" value="1"/>
</dbReference>
<dbReference type="GO" id="GO:0042956">
    <property type="term" value="P:maltodextrin transmembrane transport"/>
    <property type="evidence" value="ECO:0007669"/>
    <property type="project" value="TreeGrafter"/>
</dbReference>
<dbReference type="PANTHER" id="PTHR30061">
    <property type="entry name" value="MALTOSE-BINDING PERIPLASMIC PROTEIN"/>
    <property type="match status" value="1"/>
</dbReference>
<evidence type="ECO:0000256" key="2">
    <source>
        <dbReference type="ARBA" id="ARBA00022448"/>
    </source>
</evidence>
<evidence type="ECO:0000256" key="4">
    <source>
        <dbReference type="SAM" id="SignalP"/>
    </source>
</evidence>
<organism evidence="5 6">
    <name type="scientific">Paenibacillus rigui</name>
    <dbReference type="NCBI Taxonomy" id="554312"/>
    <lineage>
        <taxon>Bacteria</taxon>
        <taxon>Bacillati</taxon>
        <taxon>Bacillota</taxon>
        <taxon>Bacilli</taxon>
        <taxon>Bacillales</taxon>
        <taxon>Paenibacillaceae</taxon>
        <taxon>Paenibacillus</taxon>
    </lineage>
</organism>
<evidence type="ECO:0000256" key="1">
    <source>
        <dbReference type="ARBA" id="ARBA00008520"/>
    </source>
</evidence>
<reference evidence="5 6" key="1">
    <citation type="submission" date="2017-07" db="EMBL/GenBank/DDBJ databases">
        <title>Genome sequencing and assembly of Paenibacillus rigui.</title>
        <authorList>
            <person name="Mayilraj S."/>
        </authorList>
    </citation>
    <scope>NUCLEOTIDE SEQUENCE [LARGE SCALE GENOMIC DNA]</scope>
    <source>
        <strain evidence="5 6">JCM 16352</strain>
    </source>
</reference>
<dbReference type="Proteomes" id="UP000215509">
    <property type="component" value="Unassembled WGS sequence"/>
</dbReference>
<feature type="signal peptide" evidence="4">
    <location>
        <begin position="1"/>
        <end position="20"/>
    </location>
</feature>
<dbReference type="EMBL" id="NMQW01000017">
    <property type="protein sequence ID" value="OXM86001.1"/>
    <property type="molecule type" value="Genomic_DNA"/>
</dbReference>
<dbReference type="PROSITE" id="PS51257">
    <property type="entry name" value="PROKAR_LIPOPROTEIN"/>
    <property type="match status" value="1"/>
</dbReference>
<evidence type="ECO:0000313" key="6">
    <source>
        <dbReference type="Proteomes" id="UP000215509"/>
    </source>
</evidence>
<gene>
    <name evidence="5" type="ORF">CF651_12340</name>
</gene>
<name>A0A229URW4_9BACL</name>
<comment type="caution">
    <text evidence="5">The sequence shown here is derived from an EMBL/GenBank/DDBJ whole genome shotgun (WGS) entry which is preliminary data.</text>
</comment>
<dbReference type="OrthoDB" id="9768630at2"/>
<accession>A0A229URW4</accession>
<keyword evidence="3 4" id="KW-0732">Signal</keyword>
<dbReference type="GO" id="GO:0015768">
    <property type="term" value="P:maltose transport"/>
    <property type="evidence" value="ECO:0007669"/>
    <property type="project" value="TreeGrafter"/>
</dbReference>
<dbReference type="Pfam" id="PF01547">
    <property type="entry name" value="SBP_bac_1"/>
    <property type="match status" value="1"/>
</dbReference>
<evidence type="ECO:0000313" key="5">
    <source>
        <dbReference type="EMBL" id="OXM86001.1"/>
    </source>
</evidence>
<dbReference type="GO" id="GO:0055052">
    <property type="term" value="C:ATP-binding cassette (ABC) transporter complex, substrate-binding subunit-containing"/>
    <property type="evidence" value="ECO:0007669"/>
    <property type="project" value="TreeGrafter"/>
</dbReference>
<evidence type="ECO:0000256" key="3">
    <source>
        <dbReference type="ARBA" id="ARBA00022729"/>
    </source>
</evidence>
<dbReference type="PANTHER" id="PTHR30061:SF50">
    <property type="entry name" value="MALTOSE_MALTODEXTRIN-BINDING PERIPLASMIC PROTEIN"/>
    <property type="match status" value="1"/>
</dbReference>